<name>A0A0E9XBQ2_ANGAN</name>
<proteinExistence type="predicted"/>
<dbReference type="EMBL" id="GBXM01008503">
    <property type="protein sequence ID" value="JAI00075.1"/>
    <property type="molecule type" value="Transcribed_RNA"/>
</dbReference>
<accession>A0A0E9XBQ2</accession>
<dbReference type="AlphaFoldDB" id="A0A0E9XBQ2"/>
<reference evidence="1" key="1">
    <citation type="submission" date="2014-11" db="EMBL/GenBank/DDBJ databases">
        <authorList>
            <person name="Amaro Gonzalez C."/>
        </authorList>
    </citation>
    <scope>NUCLEOTIDE SEQUENCE</scope>
</reference>
<organism evidence="1">
    <name type="scientific">Anguilla anguilla</name>
    <name type="common">European freshwater eel</name>
    <name type="synonym">Muraena anguilla</name>
    <dbReference type="NCBI Taxonomy" id="7936"/>
    <lineage>
        <taxon>Eukaryota</taxon>
        <taxon>Metazoa</taxon>
        <taxon>Chordata</taxon>
        <taxon>Craniata</taxon>
        <taxon>Vertebrata</taxon>
        <taxon>Euteleostomi</taxon>
        <taxon>Actinopterygii</taxon>
        <taxon>Neopterygii</taxon>
        <taxon>Teleostei</taxon>
        <taxon>Anguilliformes</taxon>
        <taxon>Anguillidae</taxon>
        <taxon>Anguilla</taxon>
    </lineage>
</organism>
<sequence>MNTPCSTGNNVLPWRIFYTLSYSIPTGVRTALGGRGAFKNKLNMQYKFIS</sequence>
<reference evidence="1" key="2">
    <citation type="journal article" date="2015" name="Fish Shellfish Immunol.">
        <title>Early steps in the European eel (Anguilla anguilla)-Vibrio vulnificus interaction in the gills: Role of the RtxA13 toxin.</title>
        <authorList>
            <person name="Callol A."/>
            <person name="Pajuelo D."/>
            <person name="Ebbesson L."/>
            <person name="Teles M."/>
            <person name="MacKenzie S."/>
            <person name="Amaro C."/>
        </authorList>
    </citation>
    <scope>NUCLEOTIDE SEQUENCE</scope>
</reference>
<protein>
    <submittedName>
        <fullName evidence="1">Uncharacterized protein</fullName>
    </submittedName>
</protein>
<evidence type="ECO:0000313" key="1">
    <source>
        <dbReference type="EMBL" id="JAI00075.1"/>
    </source>
</evidence>